<keyword evidence="2" id="KW-1185">Reference proteome</keyword>
<reference evidence="2" key="1">
    <citation type="submission" date="2016-11" db="EMBL/GenBank/DDBJ databases">
        <authorList>
            <person name="Varghese N."/>
            <person name="Submissions S."/>
        </authorList>
    </citation>
    <scope>NUCLEOTIDE SEQUENCE [LARGE SCALE GENOMIC DNA]</scope>
    <source>
        <strain evidence="2">DSM 22623</strain>
    </source>
</reference>
<name>A0A1M6E030_9FLAO</name>
<evidence type="ECO:0000313" key="1">
    <source>
        <dbReference type="EMBL" id="SHI78836.1"/>
    </source>
</evidence>
<proteinExistence type="predicted"/>
<dbReference type="Proteomes" id="UP000184432">
    <property type="component" value="Unassembled WGS sequence"/>
</dbReference>
<protein>
    <submittedName>
        <fullName evidence="1">Uncharacterized protein</fullName>
    </submittedName>
</protein>
<dbReference type="EMBL" id="FQYP01000003">
    <property type="protein sequence ID" value="SHI78836.1"/>
    <property type="molecule type" value="Genomic_DNA"/>
</dbReference>
<dbReference type="AlphaFoldDB" id="A0A1M6E030"/>
<dbReference type="STRING" id="570521.SAMN04488508_103128"/>
<organism evidence="1 2">
    <name type="scientific">Aquimarina spongiae</name>
    <dbReference type="NCBI Taxonomy" id="570521"/>
    <lineage>
        <taxon>Bacteria</taxon>
        <taxon>Pseudomonadati</taxon>
        <taxon>Bacteroidota</taxon>
        <taxon>Flavobacteriia</taxon>
        <taxon>Flavobacteriales</taxon>
        <taxon>Flavobacteriaceae</taxon>
        <taxon>Aquimarina</taxon>
    </lineage>
</organism>
<accession>A0A1M6E030</accession>
<evidence type="ECO:0000313" key="2">
    <source>
        <dbReference type="Proteomes" id="UP000184432"/>
    </source>
</evidence>
<gene>
    <name evidence="1" type="ORF">SAMN04488508_103128</name>
</gene>
<sequence length="48" mass="5670">MNISDKYSQNEFLIKWIHGTLSTEEFTSFQNSKLYRNLVSSKEVNKTL</sequence>